<accession>A0ABR2G0M4</accession>
<proteinExistence type="predicted"/>
<organism evidence="1 2">
    <name type="scientific">Hibiscus sabdariffa</name>
    <name type="common">roselle</name>
    <dbReference type="NCBI Taxonomy" id="183260"/>
    <lineage>
        <taxon>Eukaryota</taxon>
        <taxon>Viridiplantae</taxon>
        <taxon>Streptophyta</taxon>
        <taxon>Embryophyta</taxon>
        <taxon>Tracheophyta</taxon>
        <taxon>Spermatophyta</taxon>
        <taxon>Magnoliopsida</taxon>
        <taxon>eudicotyledons</taxon>
        <taxon>Gunneridae</taxon>
        <taxon>Pentapetalae</taxon>
        <taxon>rosids</taxon>
        <taxon>malvids</taxon>
        <taxon>Malvales</taxon>
        <taxon>Malvaceae</taxon>
        <taxon>Malvoideae</taxon>
        <taxon>Hibiscus</taxon>
    </lineage>
</organism>
<name>A0ABR2G0M4_9ROSI</name>
<protein>
    <submittedName>
        <fullName evidence="1">Uncharacterized protein</fullName>
    </submittedName>
</protein>
<sequence>MMEMLGGRFESDAWSWSVKVDDDRWLRVVASGRVKLVPWLGSAGVTADSRYKEWQCVGVQETMGHVDGD</sequence>
<evidence type="ECO:0000313" key="1">
    <source>
        <dbReference type="EMBL" id="KAK8590045.1"/>
    </source>
</evidence>
<dbReference type="EMBL" id="JBBPBM010000004">
    <property type="protein sequence ID" value="KAK8590045.1"/>
    <property type="molecule type" value="Genomic_DNA"/>
</dbReference>
<evidence type="ECO:0000313" key="2">
    <source>
        <dbReference type="Proteomes" id="UP001472677"/>
    </source>
</evidence>
<keyword evidence="2" id="KW-1185">Reference proteome</keyword>
<dbReference type="Proteomes" id="UP001472677">
    <property type="component" value="Unassembled WGS sequence"/>
</dbReference>
<reference evidence="1 2" key="1">
    <citation type="journal article" date="2024" name="G3 (Bethesda)">
        <title>Genome assembly of Hibiscus sabdariffa L. provides insights into metabolisms of medicinal natural products.</title>
        <authorList>
            <person name="Kim T."/>
        </authorList>
    </citation>
    <scope>NUCLEOTIDE SEQUENCE [LARGE SCALE GENOMIC DNA]</scope>
    <source>
        <strain evidence="1">TK-2024</strain>
        <tissue evidence="1">Old leaves</tissue>
    </source>
</reference>
<gene>
    <name evidence="1" type="ORF">V6N12_024429</name>
</gene>
<comment type="caution">
    <text evidence="1">The sequence shown here is derived from an EMBL/GenBank/DDBJ whole genome shotgun (WGS) entry which is preliminary data.</text>
</comment>